<dbReference type="InterPro" id="IPR003675">
    <property type="entry name" value="Rce1/LyrA-like_dom"/>
</dbReference>
<keyword evidence="3" id="KW-0482">Metalloprotease</keyword>
<keyword evidence="1" id="KW-0812">Transmembrane</keyword>
<dbReference type="RefSeq" id="WP_274793383.1">
    <property type="nucleotide sequence ID" value="NZ_CP113527.1"/>
</dbReference>
<keyword evidence="3" id="KW-0645">Protease</keyword>
<evidence type="ECO:0000313" key="3">
    <source>
        <dbReference type="EMBL" id="WDV05150.1"/>
    </source>
</evidence>
<sequence length="200" mass="23401">MENKKIIKKEANPKDAIVVFTSFSFICLAIMFMLIVYEVVNIEQYLTFNHPAQLLMYVIIASFALVLYGVILTYVVPSNDIDDTNKSYQMYSLHEIFAFMLLGAVFEELLFRGIIQNVLYIWLDHQWMAILITTCLFLAIHVQYFKKPIMLLNISIPSLTFSWLYFNTYNILVPIIVHFLMNLGITLLFKYNVLRVKKSN</sequence>
<feature type="transmembrane region" description="Helical" evidence="1">
    <location>
        <begin position="16"/>
        <end position="35"/>
    </location>
</feature>
<keyword evidence="1" id="KW-0472">Membrane</keyword>
<dbReference type="Pfam" id="PF02517">
    <property type="entry name" value="Rce1-like"/>
    <property type="match status" value="1"/>
</dbReference>
<dbReference type="EMBL" id="CP113527">
    <property type="protein sequence ID" value="WDV05150.1"/>
    <property type="molecule type" value="Genomic_DNA"/>
</dbReference>
<gene>
    <name evidence="3" type="ORF">OU989_12595</name>
</gene>
<dbReference type="AlphaFoldDB" id="A0AAJ5RLD0"/>
<accession>A0AAJ5RLD0</accession>
<dbReference type="GO" id="GO:0008237">
    <property type="term" value="F:metallopeptidase activity"/>
    <property type="evidence" value="ECO:0007669"/>
    <property type="project" value="UniProtKB-KW"/>
</dbReference>
<evidence type="ECO:0000256" key="1">
    <source>
        <dbReference type="SAM" id="Phobius"/>
    </source>
</evidence>
<keyword evidence="1" id="KW-1133">Transmembrane helix</keyword>
<name>A0AAJ5RLD0_9BACI</name>
<proteinExistence type="predicted"/>
<dbReference type="GO" id="GO:0004175">
    <property type="term" value="F:endopeptidase activity"/>
    <property type="evidence" value="ECO:0007669"/>
    <property type="project" value="UniProtKB-ARBA"/>
</dbReference>
<organism evidence="3 4">
    <name type="scientific">Lysinibacillus irui</name>
    <dbReference type="NCBI Taxonomy" id="2998077"/>
    <lineage>
        <taxon>Bacteria</taxon>
        <taxon>Bacillati</taxon>
        <taxon>Bacillota</taxon>
        <taxon>Bacilli</taxon>
        <taxon>Bacillales</taxon>
        <taxon>Bacillaceae</taxon>
        <taxon>Lysinibacillus</taxon>
    </lineage>
</organism>
<feature type="transmembrane region" description="Helical" evidence="1">
    <location>
        <begin position="55"/>
        <end position="76"/>
    </location>
</feature>
<keyword evidence="3" id="KW-0378">Hydrolase</keyword>
<protein>
    <submittedName>
        <fullName evidence="3">CPBP family intramembrane metalloprotease</fullName>
    </submittedName>
</protein>
<feature type="transmembrane region" description="Helical" evidence="1">
    <location>
        <begin position="126"/>
        <end position="142"/>
    </location>
</feature>
<evidence type="ECO:0000313" key="4">
    <source>
        <dbReference type="Proteomes" id="UP001219585"/>
    </source>
</evidence>
<feature type="transmembrane region" description="Helical" evidence="1">
    <location>
        <begin position="149"/>
        <end position="165"/>
    </location>
</feature>
<dbReference type="KEGG" id="liu:OU989_12595"/>
<feature type="domain" description="CAAX prenyl protease 2/Lysostaphin resistance protein A-like" evidence="2">
    <location>
        <begin position="94"/>
        <end position="183"/>
    </location>
</feature>
<evidence type="ECO:0000259" key="2">
    <source>
        <dbReference type="Pfam" id="PF02517"/>
    </source>
</evidence>
<dbReference type="Proteomes" id="UP001219585">
    <property type="component" value="Chromosome"/>
</dbReference>
<reference evidence="3" key="1">
    <citation type="submission" date="2022-11" db="EMBL/GenBank/DDBJ databases">
        <title>Lysinibacillus irui.</title>
        <authorList>
            <person name="Akintayo S.O."/>
        </authorList>
    </citation>
    <scope>NUCLEOTIDE SEQUENCE</scope>
    <source>
        <strain evidence="3">IRB4-01</strain>
    </source>
</reference>
<dbReference type="GO" id="GO:0080120">
    <property type="term" value="P:CAAX-box protein maturation"/>
    <property type="evidence" value="ECO:0007669"/>
    <property type="project" value="UniProtKB-ARBA"/>
</dbReference>
<feature type="transmembrane region" description="Helical" evidence="1">
    <location>
        <begin position="171"/>
        <end position="189"/>
    </location>
</feature>